<dbReference type="GO" id="GO:0036054">
    <property type="term" value="F:protein-malonyllysine demalonylase activity"/>
    <property type="evidence" value="ECO:0007669"/>
    <property type="project" value="InterPro"/>
</dbReference>
<evidence type="ECO:0000256" key="1">
    <source>
        <dbReference type="ARBA" id="ARBA00022679"/>
    </source>
</evidence>
<gene>
    <name evidence="3" type="primary">cobB</name>
    <name evidence="6" type="ORF">HNR42_000357</name>
</gene>
<feature type="binding site" evidence="3 4">
    <location>
        <position position="151"/>
    </location>
    <ligand>
        <name>Zn(2+)</name>
        <dbReference type="ChEBI" id="CHEBI:29105"/>
    </ligand>
</feature>
<dbReference type="InterPro" id="IPR029035">
    <property type="entry name" value="DHS-like_NAD/FAD-binding_dom"/>
</dbReference>
<reference evidence="6 7" key="1">
    <citation type="submission" date="2020-08" db="EMBL/GenBank/DDBJ databases">
        <title>Genomic Encyclopedia of Type Strains, Phase IV (KMG-IV): sequencing the most valuable type-strain genomes for metagenomic binning, comparative biology and taxonomic classification.</title>
        <authorList>
            <person name="Goeker M."/>
        </authorList>
    </citation>
    <scope>NUCLEOTIDE SEQUENCE [LARGE SCALE GENOMIC DNA]</scope>
    <source>
        <strain evidence="6 7">DSM 21458</strain>
    </source>
</reference>
<dbReference type="InterPro" id="IPR026590">
    <property type="entry name" value="Ssirtuin_cat_dom"/>
</dbReference>
<proteinExistence type="inferred from homology"/>
<dbReference type="EC" id="2.3.1.286" evidence="3"/>
<feature type="binding site" evidence="3 4">
    <location>
        <position position="130"/>
    </location>
    <ligand>
        <name>Zn(2+)</name>
        <dbReference type="ChEBI" id="CHEBI:29105"/>
    </ligand>
</feature>
<keyword evidence="3 4" id="KW-0479">Metal-binding</keyword>
<feature type="active site" description="Proton acceptor" evidence="3 4">
    <location>
        <position position="122"/>
    </location>
</feature>
<feature type="binding site" evidence="3">
    <location>
        <position position="235"/>
    </location>
    <ligand>
        <name>NAD(+)</name>
        <dbReference type="ChEBI" id="CHEBI:57540"/>
    </ligand>
</feature>
<comment type="domain">
    <text evidence="3">2 residues (Tyr-69 and Arg-72) present in a large hydrophobic pocket are probably involved in substrate specificity. They are important for desuccinylation activity, but dispensable for deacetylation activity.</text>
</comment>
<evidence type="ECO:0000313" key="7">
    <source>
        <dbReference type="Proteomes" id="UP000569951"/>
    </source>
</evidence>
<dbReference type="InterPro" id="IPR050134">
    <property type="entry name" value="NAD-dep_sirtuin_deacylases"/>
</dbReference>
<dbReference type="Gene3D" id="3.30.1600.10">
    <property type="entry name" value="SIR2/SIRT2 'Small Domain"/>
    <property type="match status" value="1"/>
</dbReference>
<keyword evidence="2 3" id="KW-0520">NAD</keyword>
<evidence type="ECO:0000256" key="4">
    <source>
        <dbReference type="PROSITE-ProRule" id="PRU00236"/>
    </source>
</evidence>
<dbReference type="RefSeq" id="WP_343058139.1">
    <property type="nucleotide sequence ID" value="NZ_JACHHG010000001.1"/>
</dbReference>
<evidence type="ECO:0000256" key="3">
    <source>
        <dbReference type="HAMAP-Rule" id="MF_01121"/>
    </source>
</evidence>
<feature type="binding site" evidence="3">
    <location>
        <begin position="104"/>
        <end position="107"/>
    </location>
    <ligand>
        <name>NAD(+)</name>
        <dbReference type="ChEBI" id="CHEBI:57540"/>
    </ligand>
</feature>
<dbReference type="GO" id="GO:0070403">
    <property type="term" value="F:NAD+ binding"/>
    <property type="evidence" value="ECO:0007669"/>
    <property type="project" value="UniProtKB-UniRule"/>
</dbReference>
<dbReference type="CDD" id="cd01412">
    <property type="entry name" value="SIRT5_Af1_CobB"/>
    <property type="match status" value="1"/>
</dbReference>
<feature type="binding site" evidence="3">
    <location>
        <position position="72"/>
    </location>
    <ligand>
        <name>substrate</name>
    </ligand>
</feature>
<dbReference type="GO" id="GO:0036055">
    <property type="term" value="F:protein-succinyllysine desuccinylase activity"/>
    <property type="evidence" value="ECO:0007669"/>
    <property type="project" value="UniProtKB-UniRule"/>
</dbReference>
<keyword evidence="7" id="KW-1185">Reference proteome</keyword>
<dbReference type="Pfam" id="PF02146">
    <property type="entry name" value="SIR2"/>
    <property type="match status" value="1"/>
</dbReference>
<comment type="similarity">
    <text evidence="3">Belongs to the sirtuin family. Class III subfamily.</text>
</comment>
<keyword evidence="3" id="KW-0963">Cytoplasm</keyword>
<dbReference type="SUPFAM" id="SSF52467">
    <property type="entry name" value="DHS-like NAD/FAD-binding domain"/>
    <property type="match status" value="1"/>
</dbReference>
<dbReference type="PANTHER" id="PTHR11085:SF4">
    <property type="entry name" value="NAD-DEPENDENT PROTEIN DEACYLASE"/>
    <property type="match status" value="1"/>
</dbReference>
<organism evidence="6 7">
    <name type="scientific">Deinobacterium chartae</name>
    <dbReference type="NCBI Taxonomy" id="521158"/>
    <lineage>
        <taxon>Bacteria</taxon>
        <taxon>Thermotogati</taxon>
        <taxon>Deinococcota</taxon>
        <taxon>Deinococci</taxon>
        <taxon>Deinococcales</taxon>
        <taxon>Deinococcaceae</taxon>
        <taxon>Deinobacterium</taxon>
    </lineage>
</organism>
<dbReference type="EMBL" id="JACHHG010000001">
    <property type="protein sequence ID" value="MBB6096945.1"/>
    <property type="molecule type" value="Genomic_DNA"/>
</dbReference>
<dbReference type="Gene3D" id="3.40.50.1220">
    <property type="entry name" value="TPP-binding domain"/>
    <property type="match status" value="1"/>
</dbReference>
<feature type="binding site" evidence="3">
    <location>
        <begin position="217"/>
        <end position="219"/>
    </location>
    <ligand>
        <name>NAD(+)</name>
        <dbReference type="ChEBI" id="CHEBI:57540"/>
    </ligand>
</feature>
<dbReference type="GO" id="GO:0008270">
    <property type="term" value="F:zinc ion binding"/>
    <property type="evidence" value="ECO:0007669"/>
    <property type="project" value="UniProtKB-UniRule"/>
</dbReference>
<feature type="binding site" evidence="3 4">
    <location>
        <position position="133"/>
    </location>
    <ligand>
        <name>Zn(2+)</name>
        <dbReference type="ChEBI" id="CHEBI:29105"/>
    </ligand>
</feature>
<comment type="subcellular location">
    <subcellularLocation>
        <location evidence="3">Cytoplasm</location>
    </subcellularLocation>
</comment>
<comment type="function">
    <text evidence="3">NAD-dependent lysine deacetylase and desuccinylase that specifically removes acetyl and succinyl groups on target proteins. Modulates the activities of several proteins which are inactive in their acylated form.</text>
</comment>
<dbReference type="PANTHER" id="PTHR11085">
    <property type="entry name" value="NAD-DEPENDENT PROTEIN DEACYLASE SIRTUIN-5, MITOCHONDRIAL-RELATED"/>
    <property type="match status" value="1"/>
</dbReference>
<comment type="caution">
    <text evidence="3">Lacks conserved residue(s) required for the propagation of feature annotation.</text>
</comment>
<comment type="caution">
    <text evidence="6">The sequence shown here is derived from an EMBL/GenBank/DDBJ whole genome shotgun (WGS) entry which is preliminary data.</text>
</comment>
<dbReference type="GO" id="GO:0005737">
    <property type="term" value="C:cytoplasm"/>
    <property type="evidence" value="ECO:0007669"/>
    <property type="project" value="UniProtKB-SubCell"/>
</dbReference>
<dbReference type="Proteomes" id="UP000569951">
    <property type="component" value="Unassembled WGS sequence"/>
</dbReference>
<dbReference type="InterPro" id="IPR003000">
    <property type="entry name" value="Sirtuin"/>
</dbReference>
<dbReference type="NCBIfam" id="NF001753">
    <property type="entry name" value="PRK00481.1-3"/>
    <property type="match status" value="1"/>
</dbReference>
<dbReference type="HAMAP" id="MF_01121">
    <property type="entry name" value="Sirtuin_ClassIII"/>
    <property type="match status" value="1"/>
</dbReference>
<keyword evidence="3 4" id="KW-0862">Zinc</keyword>
<feature type="binding site" evidence="3">
    <location>
        <position position="69"/>
    </location>
    <ligand>
        <name>substrate</name>
    </ligand>
</feature>
<evidence type="ECO:0000256" key="2">
    <source>
        <dbReference type="ARBA" id="ARBA00023027"/>
    </source>
</evidence>
<dbReference type="GO" id="GO:0017136">
    <property type="term" value="F:histone deacetylase activity, NAD-dependent"/>
    <property type="evidence" value="ECO:0007669"/>
    <property type="project" value="TreeGrafter"/>
</dbReference>
<evidence type="ECO:0000259" key="5">
    <source>
        <dbReference type="PROSITE" id="PS50305"/>
    </source>
</evidence>
<comment type="catalytic activity">
    <reaction evidence="3">
        <text>N(6)-acetyl-L-lysyl-[protein] + NAD(+) + H2O = 2''-O-acetyl-ADP-D-ribose + nicotinamide + L-lysyl-[protein]</text>
        <dbReference type="Rhea" id="RHEA:43636"/>
        <dbReference type="Rhea" id="RHEA-COMP:9752"/>
        <dbReference type="Rhea" id="RHEA-COMP:10731"/>
        <dbReference type="ChEBI" id="CHEBI:15377"/>
        <dbReference type="ChEBI" id="CHEBI:17154"/>
        <dbReference type="ChEBI" id="CHEBI:29969"/>
        <dbReference type="ChEBI" id="CHEBI:57540"/>
        <dbReference type="ChEBI" id="CHEBI:61930"/>
        <dbReference type="ChEBI" id="CHEBI:83767"/>
        <dbReference type="EC" id="2.3.1.286"/>
    </reaction>
</comment>
<dbReference type="InterPro" id="IPR026591">
    <property type="entry name" value="Sirtuin_cat_small_dom_sf"/>
</dbReference>
<evidence type="ECO:0000313" key="6">
    <source>
        <dbReference type="EMBL" id="MBB6096945.1"/>
    </source>
</evidence>
<keyword evidence="6" id="KW-0378">Hydrolase</keyword>
<comment type="catalytic activity">
    <reaction evidence="3">
        <text>N(6)-succinyl-L-lysyl-[protein] + NAD(+) + H2O = 2''-O-succinyl-ADP-D-ribose + nicotinamide + L-lysyl-[protein]</text>
        <dbReference type="Rhea" id="RHEA:47668"/>
        <dbReference type="Rhea" id="RHEA-COMP:9752"/>
        <dbReference type="Rhea" id="RHEA-COMP:11877"/>
        <dbReference type="ChEBI" id="CHEBI:15377"/>
        <dbReference type="ChEBI" id="CHEBI:17154"/>
        <dbReference type="ChEBI" id="CHEBI:29969"/>
        <dbReference type="ChEBI" id="CHEBI:57540"/>
        <dbReference type="ChEBI" id="CHEBI:87830"/>
        <dbReference type="ChEBI" id="CHEBI:87832"/>
    </reaction>
</comment>
<feature type="domain" description="Deacetylase sirtuin-type" evidence="5">
    <location>
        <begin position="1"/>
        <end position="245"/>
    </location>
</feature>
<dbReference type="PROSITE" id="PS50305">
    <property type="entry name" value="SIRTUIN"/>
    <property type="match status" value="1"/>
</dbReference>
<keyword evidence="1" id="KW-0808">Transferase</keyword>
<accession>A0A841HYV2</accession>
<dbReference type="AlphaFoldDB" id="A0A841HYV2"/>
<feature type="binding site" evidence="3 4">
    <location>
        <position position="154"/>
    </location>
    <ligand>
        <name>Zn(2+)</name>
        <dbReference type="ChEBI" id="CHEBI:29105"/>
    </ligand>
</feature>
<feature type="binding site" evidence="3">
    <location>
        <begin position="191"/>
        <end position="193"/>
    </location>
    <ligand>
        <name>NAD(+)</name>
        <dbReference type="ChEBI" id="CHEBI:57540"/>
    </ligand>
</feature>
<comment type="cofactor">
    <cofactor evidence="3">
        <name>Zn(2+)</name>
        <dbReference type="ChEBI" id="CHEBI:29105"/>
    </cofactor>
    <text evidence="3">Binds 1 zinc ion per subunit.</text>
</comment>
<sequence>MNAAGLRAARDRLRRAARVAVLTGAGVSKESGIPTFREAQTGLWARFSPEELASPQAYRRDPEQVWRWYAERYRNCIRAEPNRAHRLLADLEMRRPEALLLVTQNVDGLHARAGSQRVQELHGNLTQARCERCQRTAPLGDPDTLELPPPCPHCGSPMRPNVVWFGENLPSSALEAAYVAFLEAEVALVIGTSGVVEPAASLARLTAQQGGLVIEINPEATPLSAYANLSLRTGASEGLSRLLDD</sequence>
<name>A0A841HYV2_9DEIO</name>
<protein>
    <recommendedName>
        <fullName evidence="3">NAD-dependent protein deacylase</fullName>
        <ecNumber evidence="3">2.3.1.286</ecNumber>
    </recommendedName>
    <alternativeName>
        <fullName evidence="3">Regulatory protein SIR2 homolog</fullName>
    </alternativeName>
</protein>
<dbReference type="InterPro" id="IPR027546">
    <property type="entry name" value="Sirtuin_class_III"/>
</dbReference>